<reference evidence="5 6" key="1">
    <citation type="journal article" date="2015" name="Stand. Genomic Sci.">
        <title>Genomic Encyclopedia of Bacterial and Archaeal Type Strains, Phase III: the genomes of soil and plant-associated and newly described type strains.</title>
        <authorList>
            <person name="Whitman W.B."/>
            <person name="Woyke T."/>
            <person name="Klenk H.P."/>
            <person name="Zhou Y."/>
            <person name="Lilburn T.G."/>
            <person name="Beck B.J."/>
            <person name="De Vos P."/>
            <person name="Vandamme P."/>
            <person name="Eisen J.A."/>
            <person name="Garrity G."/>
            <person name="Hugenholtz P."/>
            <person name="Kyrpides N.C."/>
        </authorList>
    </citation>
    <scope>NUCLEOTIDE SEQUENCE [LARGE SCALE GENOMIC DNA]</scope>
    <source>
        <strain evidence="5 6">CGMCC 1.6858</strain>
    </source>
</reference>
<dbReference type="InterPro" id="IPR029052">
    <property type="entry name" value="Metallo-depent_PP-like"/>
</dbReference>
<name>A0A562PT01_9PSED</name>
<dbReference type="GO" id="GO:0008758">
    <property type="term" value="F:UDP-2,3-diacylglucosamine hydrolase activity"/>
    <property type="evidence" value="ECO:0007669"/>
    <property type="project" value="TreeGrafter"/>
</dbReference>
<dbReference type="InterPro" id="IPR004843">
    <property type="entry name" value="Calcineurin-like_PHP"/>
</dbReference>
<organism evidence="5 6">
    <name type="scientific">Pseudomonas duriflava</name>
    <dbReference type="NCBI Taxonomy" id="459528"/>
    <lineage>
        <taxon>Bacteria</taxon>
        <taxon>Pseudomonadati</taxon>
        <taxon>Pseudomonadota</taxon>
        <taxon>Gammaproteobacteria</taxon>
        <taxon>Pseudomonadales</taxon>
        <taxon>Pseudomonadaceae</taxon>
        <taxon>Pseudomonas</taxon>
    </lineage>
</organism>
<dbReference type="CDD" id="cd07385">
    <property type="entry name" value="MPP_YkuE_C"/>
    <property type="match status" value="1"/>
</dbReference>
<proteinExistence type="predicted"/>
<dbReference type="OrthoDB" id="9780884at2"/>
<accession>A0A562PT01</accession>
<dbReference type="Proteomes" id="UP000316905">
    <property type="component" value="Unassembled WGS sequence"/>
</dbReference>
<feature type="transmembrane region" description="Helical" evidence="3">
    <location>
        <begin position="32"/>
        <end position="49"/>
    </location>
</feature>
<keyword evidence="3" id="KW-0812">Transmembrane</keyword>
<keyword evidence="2" id="KW-0378">Hydrolase</keyword>
<evidence type="ECO:0000313" key="6">
    <source>
        <dbReference type="Proteomes" id="UP000316905"/>
    </source>
</evidence>
<gene>
    <name evidence="5" type="ORF">IQ22_04344</name>
</gene>
<feature type="transmembrane region" description="Helical" evidence="3">
    <location>
        <begin position="100"/>
        <end position="122"/>
    </location>
</feature>
<dbReference type="AlphaFoldDB" id="A0A562PT01"/>
<evidence type="ECO:0000256" key="2">
    <source>
        <dbReference type="ARBA" id="ARBA00022801"/>
    </source>
</evidence>
<evidence type="ECO:0000259" key="4">
    <source>
        <dbReference type="Pfam" id="PF00149"/>
    </source>
</evidence>
<evidence type="ECO:0000256" key="3">
    <source>
        <dbReference type="SAM" id="Phobius"/>
    </source>
</evidence>
<dbReference type="SUPFAM" id="SSF56300">
    <property type="entry name" value="Metallo-dependent phosphatases"/>
    <property type="match status" value="1"/>
</dbReference>
<evidence type="ECO:0000256" key="1">
    <source>
        <dbReference type="ARBA" id="ARBA00022723"/>
    </source>
</evidence>
<sequence length="374" mass="40783">MFRSRFTMPLLLIALHIFVGVTLIPYLPIDAVGQIIVVLFLVASCCLVPQGFRSRRLHQPLLVWAGLLAMGIFSSLAVFSLVRVLVLLVIGLLLAEVPPAWLSGSAIIVVAVVVLITMIGLINARRVARVVSIDMPIRNLPDGLKDFTIVQISDIHVGPTIKYGYIQKIVERVNGLSPDLIAITGDLVDGTVEQLSTHTAPLGQLKARYGTYVVTGNHEYYSGALAWIAEFKRIGLTVLLNEHVRIAHGKAELVLGGITDYSAGMYVPMHRSDPAAAIAGAPPLTPKILLAHQPRSARAAEEAGFDAQLSGHTHGGQFWPWMHFVRLQQPWVAGMHQLGQMNIYISRGTGYWGPPIRFGAPSEITRIRLVKAAE</sequence>
<protein>
    <recommendedName>
        <fullName evidence="4">Calcineurin-like phosphoesterase domain-containing protein</fullName>
    </recommendedName>
</protein>
<dbReference type="Pfam" id="PF00149">
    <property type="entry name" value="Metallophos"/>
    <property type="match status" value="1"/>
</dbReference>
<dbReference type="InterPro" id="IPR051158">
    <property type="entry name" value="Metallophosphoesterase_sf"/>
</dbReference>
<dbReference type="GO" id="GO:0009245">
    <property type="term" value="P:lipid A biosynthetic process"/>
    <property type="evidence" value="ECO:0007669"/>
    <property type="project" value="TreeGrafter"/>
</dbReference>
<dbReference type="PANTHER" id="PTHR31302">
    <property type="entry name" value="TRANSMEMBRANE PROTEIN WITH METALLOPHOSPHOESTERASE DOMAIN-RELATED"/>
    <property type="match status" value="1"/>
</dbReference>
<feature type="transmembrane region" description="Helical" evidence="3">
    <location>
        <begin position="7"/>
        <end position="26"/>
    </location>
</feature>
<keyword evidence="3" id="KW-0472">Membrane</keyword>
<dbReference type="GO" id="GO:0046872">
    <property type="term" value="F:metal ion binding"/>
    <property type="evidence" value="ECO:0007669"/>
    <property type="project" value="UniProtKB-KW"/>
</dbReference>
<evidence type="ECO:0000313" key="5">
    <source>
        <dbReference type="EMBL" id="TWI47280.1"/>
    </source>
</evidence>
<dbReference type="GO" id="GO:0016020">
    <property type="term" value="C:membrane"/>
    <property type="evidence" value="ECO:0007669"/>
    <property type="project" value="GOC"/>
</dbReference>
<keyword evidence="6" id="KW-1185">Reference proteome</keyword>
<keyword evidence="1" id="KW-0479">Metal-binding</keyword>
<dbReference type="PANTHER" id="PTHR31302:SF31">
    <property type="entry name" value="PHOSPHODIESTERASE YAEI"/>
    <property type="match status" value="1"/>
</dbReference>
<comment type="caution">
    <text evidence="5">The sequence shown here is derived from an EMBL/GenBank/DDBJ whole genome shotgun (WGS) entry which is preliminary data.</text>
</comment>
<feature type="domain" description="Calcineurin-like phosphoesterase" evidence="4">
    <location>
        <begin position="148"/>
        <end position="315"/>
    </location>
</feature>
<dbReference type="Gene3D" id="3.60.21.10">
    <property type="match status" value="1"/>
</dbReference>
<dbReference type="EMBL" id="VLKY01000024">
    <property type="protein sequence ID" value="TWI47280.1"/>
    <property type="molecule type" value="Genomic_DNA"/>
</dbReference>
<feature type="transmembrane region" description="Helical" evidence="3">
    <location>
        <begin position="61"/>
        <end position="94"/>
    </location>
</feature>
<keyword evidence="3" id="KW-1133">Transmembrane helix</keyword>